<evidence type="ECO:0000256" key="5">
    <source>
        <dbReference type="ARBA" id="ARBA00022884"/>
    </source>
</evidence>
<dbReference type="Pfam" id="PF13499">
    <property type="entry name" value="EF-hand_7"/>
    <property type="match status" value="1"/>
</dbReference>
<feature type="domain" description="RRM" evidence="11">
    <location>
        <begin position="370"/>
        <end position="427"/>
    </location>
</feature>
<dbReference type="CDD" id="cd00051">
    <property type="entry name" value="EFh"/>
    <property type="match status" value="1"/>
</dbReference>
<dbReference type="Gene3D" id="1.20.120.350">
    <property type="entry name" value="Voltage-gated potassium channels. Chain C"/>
    <property type="match status" value="1"/>
</dbReference>
<feature type="compositionally biased region" description="Acidic residues" evidence="9">
    <location>
        <begin position="524"/>
        <end position="533"/>
    </location>
</feature>
<dbReference type="PANTHER" id="PTHR24012">
    <property type="entry name" value="RNA BINDING PROTEIN"/>
    <property type="match status" value="1"/>
</dbReference>
<dbReference type="InterPro" id="IPR027359">
    <property type="entry name" value="Volt_channel_dom_sf"/>
</dbReference>
<dbReference type="EMBL" id="CAUYUJ010002543">
    <property type="protein sequence ID" value="CAK0801246.1"/>
    <property type="molecule type" value="Genomic_DNA"/>
</dbReference>
<dbReference type="PROSITE" id="PS50222">
    <property type="entry name" value="EF_HAND_2"/>
    <property type="match status" value="2"/>
</dbReference>
<organism evidence="13 14">
    <name type="scientific">Prorocentrum cordatum</name>
    <dbReference type="NCBI Taxonomy" id="2364126"/>
    <lineage>
        <taxon>Eukaryota</taxon>
        <taxon>Sar</taxon>
        <taxon>Alveolata</taxon>
        <taxon>Dinophyceae</taxon>
        <taxon>Prorocentrales</taxon>
        <taxon>Prorocentraceae</taxon>
        <taxon>Prorocentrum</taxon>
    </lineage>
</organism>
<dbReference type="Proteomes" id="UP001189429">
    <property type="component" value="Unassembled WGS sequence"/>
</dbReference>
<feature type="compositionally biased region" description="Basic and acidic residues" evidence="9">
    <location>
        <begin position="471"/>
        <end position="483"/>
    </location>
</feature>
<keyword evidence="4" id="KW-0106">Calcium</keyword>
<keyword evidence="14" id="KW-1185">Reference proteome</keyword>
<feature type="transmembrane region" description="Helical" evidence="10">
    <location>
        <begin position="734"/>
        <end position="753"/>
    </location>
</feature>
<evidence type="ECO:0000256" key="9">
    <source>
        <dbReference type="SAM" id="MobiDB-lite"/>
    </source>
</evidence>
<evidence type="ECO:0000259" key="12">
    <source>
        <dbReference type="PROSITE" id="PS50222"/>
    </source>
</evidence>
<evidence type="ECO:0000256" key="2">
    <source>
        <dbReference type="ARBA" id="ARBA00022692"/>
    </source>
</evidence>
<evidence type="ECO:0000256" key="6">
    <source>
        <dbReference type="ARBA" id="ARBA00022989"/>
    </source>
</evidence>
<dbReference type="InterPro" id="IPR018247">
    <property type="entry name" value="EF_Hand_1_Ca_BS"/>
</dbReference>
<dbReference type="Gene3D" id="1.10.287.70">
    <property type="match status" value="1"/>
</dbReference>
<evidence type="ECO:0000256" key="4">
    <source>
        <dbReference type="ARBA" id="ARBA00022837"/>
    </source>
</evidence>
<evidence type="ECO:0008006" key="15">
    <source>
        <dbReference type="Google" id="ProtNLM"/>
    </source>
</evidence>
<feature type="transmembrane region" description="Helical" evidence="10">
    <location>
        <begin position="668"/>
        <end position="689"/>
    </location>
</feature>
<dbReference type="Gene3D" id="3.30.70.330">
    <property type="match status" value="4"/>
</dbReference>
<keyword evidence="5 8" id="KW-0694">RNA-binding</keyword>
<evidence type="ECO:0000256" key="3">
    <source>
        <dbReference type="ARBA" id="ARBA00022737"/>
    </source>
</evidence>
<keyword evidence="6 10" id="KW-1133">Transmembrane helix</keyword>
<comment type="caution">
    <text evidence="13">The sequence shown here is derived from an EMBL/GenBank/DDBJ whole genome shotgun (WGS) entry which is preliminary data.</text>
</comment>
<proteinExistence type="predicted"/>
<feature type="region of interest" description="Disordered" evidence="9">
    <location>
        <begin position="1"/>
        <end position="25"/>
    </location>
</feature>
<dbReference type="Pfam" id="PF00076">
    <property type="entry name" value="RRM_1"/>
    <property type="match status" value="4"/>
</dbReference>
<feature type="domain" description="RRM" evidence="11">
    <location>
        <begin position="32"/>
        <end position="110"/>
    </location>
</feature>
<dbReference type="InterPro" id="IPR002048">
    <property type="entry name" value="EF_hand_dom"/>
</dbReference>
<feature type="region of interest" description="Disordered" evidence="9">
    <location>
        <begin position="278"/>
        <end position="333"/>
    </location>
</feature>
<feature type="transmembrane region" description="Helical" evidence="10">
    <location>
        <begin position="631"/>
        <end position="656"/>
    </location>
</feature>
<dbReference type="InterPro" id="IPR005821">
    <property type="entry name" value="Ion_trans_dom"/>
</dbReference>
<feature type="compositionally biased region" description="Low complexity" evidence="9">
    <location>
        <begin position="11"/>
        <end position="25"/>
    </location>
</feature>
<dbReference type="InterPro" id="IPR012677">
    <property type="entry name" value="Nucleotide-bd_a/b_plait_sf"/>
</dbReference>
<evidence type="ECO:0000313" key="14">
    <source>
        <dbReference type="Proteomes" id="UP001189429"/>
    </source>
</evidence>
<name>A0ABN9Q9M6_9DINO</name>
<dbReference type="Gene3D" id="1.10.238.10">
    <property type="entry name" value="EF-hand"/>
    <property type="match status" value="1"/>
</dbReference>
<accession>A0ABN9Q9M6</accession>
<comment type="subcellular location">
    <subcellularLocation>
        <location evidence="1">Membrane</location>
        <topology evidence="1">Multi-pass membrane protein</topology>
    </subcellularLocation>
</comment>
<dbReference type="SUPFAM" id="SSF54928">
    <property type="entry name" value="RNA-binding domain, RBD"/>
    <property type="match status" value="3"/>
</dbReference>
<feature type="domain" description="RRM" evidence="11">
    <location>
        <begin position="120"/>
        <end position="197"/>
    </location>
</feature>
<evidence type="ECO:0000256" key="10">
    <source>
        <dbReference type="SAM" id="Phobius"/>
    </source>
</evidence>
<evidence type="ECO:0000256" key="1">
    <source>
        <dbReference type="ARBA" id="ARBA00004141"/>
    </source>
</evidence>
<dbReference type="InterPro" id="IPR034364">
    <property type="entry name" value="PABP_RRM1"/>
</dbReference>
<feature type="compositionally biased region" description="Basic and acidic residues" evidence="9">
    <location>
        <begin position="278"/>
        <end position="295"/>
    </location>
</feature>
<feature type="region of interest" description="Disordered" evidence="9">
    <location>
        <begin position="471"/>
        <end position="496"/>
    </location>
</feature>
<protein>
    <recommendedName>
        <fullName evidence="15">Polyadenylate-binding protein</fullName>
    </recommendedName>
</protein>
<dbReference type="SUPFAM" id="SSF81324">
    <property type="entry name" value="Voltage-gated potassium channels"/>
    <property type="match status" value="1"/>
</dbReference>
<feature type="compositionally biased region" description="Basic and acidic residues" evidence="9">
    <location>
        <begin position="990"/>
        <end position="1000"/>
    </location>
</feature>
<reference evidence="13" key="1">
    <citation type="submission" date="2023-10" db="EMBL/GenBank/DDBJ databases">
        <authorList>
            <person name="Chen Y."/>
            <person name="Shah S."/>
            <person name="Dougan E. K."/>
            <person name="Thang M."/>
            <person name="Chan C."/>
        </authorList>
    </citation>
    <scope>NUCLEOTIDE SEQUENCE [LARGE SCALE GENOMIC DNA]</scope>
</reference>
<feature type="region of interest" description="Disordered" evidence="9">
    <location>
        <begin position="437"/>
        <end position="457"/>
    </location>
</feature>
<dbReference type="InterPro" id="IPR011992">
    <property type="entry name" value="EF-hand-dom_pair"/>
</dbReference>
<feature type="region of interest" description="Disordered" evidence="9">
    <location>
        <begin position="510"/>
        <end position="533"/>
    </location>
</feature>
<keyword evidence="2 10" id="KW-0812">Transmembrane</keyword>
<dbReference type="SUPFAM" id="SSF47473">
    <property type="entry name" value="EF-hand"/>
    <property type="match status" value="1"/>
</dbReference>
<feature type="compositionally biased region" description="Acidic residues" evidence="9">
    <location>
        <begin position="1"/>
        <end position="10"/>
    </location>
</feature>
<feature type="non-terminal residue" evidence="13">
    <location>
        <position position="1"/>
    </location>
</feature>
<dbReference type="InterPro" id="IPR000504">
    <property type="entry name" value="RRM_dom"/>
</dbReference>
<keyword evidence="7 10" id="KW-0472">Membrane</keyword>
<sequence>AEEKPDEQDGPAEPAAGAPKGPGDKAPPLQFASLYVGDLHPDIAEATLYEAFQSAGNVASCRVCRDSVSRKSLCYGYVNYYTVEDAEKALDTLNYMSIKGKPCRIMWSQRDSTRRQSTNSNIFVKGLDLSIDNKALHDTFSVFGHILSCKVSMDNSGKSRGYGFVHYESEQAAKEAISKVNGMRVGESIVTVAPFKAREGAEAKDTDESYTNLYIKNMPEDWDDDKILSVFGEFGEVVSSVSMKTDDGKRFALLNFQESECAKAAVAALHKKDMRKESEILADTEKEKEAAKVDEEKETGDAGADEAKGDDAAEAAAPEGGAKGKKGKDDDHPDHLLYVQRAQTRSERQALLAERKSKKGAGKGKQKEGVRLCVRNLGEATTVDGLKEIFEPYGTILDAVVRLNDETGKCRGVGFVTLASTEEATKAACLAAPQRGARRGSPEALPEEPAPQALAPRRELEAAIDELLARRDGDGVRDSEHGASTEATVWGEPRARHHQELRRGLAALVAGDSAERQLPRPSVWDDDDDDSDADDILDSMLKMPSSPHSPSKIAKVVGLGSGAQLQASVTLKLRAQRGKDWQSRLLRLVSHPVYEAANAAVIILNALAIAWETEHSAQHVPRSDHPVHFDVFMFTFCALFTADLILNMLAQGLFFWNSTDWKWNWFDLLVVVLAIAEAIAFVVGSRGSMLSNNSVLRVLRLVRVLRFVRALRSLIFFRDLRITISVLSGGLMPLMPLAVMLGLIFMVFGIVLTDGASQHMINHQHSYDPGLKKYYGSVFLTMATLFKTITGGIDWEVAVEPLEKMPGMYTVVFYVYVTFSVFALLNVVNAIFIDSTLQRSKHDRDYVVQTEKDGNRSVLAMTERLFVELDIDNTGTINLSELQNRMRDQKVRAYFKAIGLNIYKVKKLFRLMDTDRSGSIDRVEFQRGCERLRGEASQLDQAILHYQMKMLSRDVAGVKHLLRGPPGDGPRMEPPSSSSSSSSSSSRDVAVVEHLPREPPGDGPRTEPPCETGGLRVAALPQ</sequence>
<dbReference type="InterPro" id="IPR045305">
    <property type="entry name" value="RRM2_I_PABPs"/>
</dbReference>
<evidence type="ECO:0000313" key="13">
    <source>
        <dbReference type="EMBL" id="CAK0801246.1"/>
    </source>
</evidence>
<dbReference type="SMART" id="SM00360">
    <property type="entry name" value="RRM"/>
    <property type="match status" value="4"/>
</dbReference>
<feature type="compositionally biased region" description="Low complexity" evidence="9">
    <location>
        <begin position="976"/>
        <end position="986"/>
    </location>
</feature>
<feature type="domain" description="RRM" evidence="11">
    <location>
        <begin position="211"/>
        <end position="287"/>
    </location>
</feature>
<feature type="domain" description="EF-hand" evidence="12">
    <location>
        <begin position="857"/>
        <end position="892"/>
    </location>
</feature>
<dbReference type="SMART" id="SM00054">
    <property type="entry name" value="EFh"/>
    <property type="match status" value="2"/>
</dbReference>
<evidence type="ECO:0000256" key="8">
    <source>
        <dbReference type="PROSITE-ProRule" id="PRU00176"/>
    </source>
</evidence>
<dbReference type="CDD" id="cd12378">
    <property type="entry name" value="RRM1_I_PABPs"/>
    <property type="match status" value="1"/>
</dbReference>
<evidence type="ECO:0000259" key="11">
    <source>
        <dbReference type="PROSITE" id="PS50102"/>
    </source>
</evidence>
<keyword evidence="3" id="KW-0677">Repeat</keyword>
<dbReference type="CDD" id="cd12379">
    <property type="entry name" value="RRM2_I_PABPs"/>
    <property type="match status" value="1"/>
</dbReference>
<feature type="transmembrane region" description="Helical" evidence="10">
    <location>
        <begin position="774"/>
        <end position="793"/>
    </location>
</feature>
<gene>
    <name evidence="13" type="ORF">PCOR1329_LOCUS9177</name>
</gene>
<dbReference type="Pfam" id="PF00520">
    <property type="entry name" value="Ion_trans"/>
    <property type="match status" value="1"/>
</dbReference>
<feature type="domain" description="EF-hand" evidence="12">
    <location>
        <begin position="904"/>
        <end position="935"/>
    </location>
</feature>
<dbReference type="InterPro" id="IPR035979">
    <property type="entry name" value="RBD_domain_sf"/>
</dbReference>
<dbReference type="PROSITE" id="PS00018">
    <property type="entry name" value="EF_HAND_1"/>
    <property type="match status" value="2"/>
</dbReference>
<feature type="region of interest" description="Disordered" evidence="9">
    <location>
        <begin position="959"/>
        <end position="1022"/>
    </location>
</feature>
<evidence type="ECO:0000256" key="7">
    <source>
        <dbReference type="ARBA" id="ARBA00023136"/>
    </source>
</evidence>
<feature type="transmembrane region" description="Helical" evidence="10">
    <location>
        <begin position="813"/>
        <end position="833"/>
    </location>
</feature>
<dbReference type="PROSITE" id="PS50102">
    <property type="entry name" value="RRM"/>
    <property type="match status" value="4"/>
</dbReference>